<gene>
    <name evidence="1" type="ORF">MENTE1834_LOCUS43800</name>
</gene>
<keyword evidence="2" id="KW-1185">Reference proteome</keyword>
<accession>A0ACB1AVN1</accession>
<evidence type="ECO:0000313" key="2">
    <source>
        <dbReference type="Proteomes" id="UP001497535"/>
    </source>
</evidence>
<dbReference type="Proteomes" id="UP001497535">
    <property type="component" value="Unassembled WGS sequence"/>
</dbReference>
<evidence type="ECO:0000313" key="1">
    <source>
        <dbReference type="EMBL" id="CAK5107825.1"/>
    </source>
</evidence>
<protein>
    <submittedName>
        <fullName evidence="1">Uncharacterized protein</fullName>
    </submittedName>
</protein>
<proteinExistence type="predicted"/>
<comment type="caution">
    <text evidence="1">The sequence shown here is derived from an EMBL/GenBank/DDBJ whole genome shotgun (WGS) entry which is preliminary data.</text>
</comment>
<reference evidence="1" key="1">
    <citation type="submission" date="2023-11" db="EMBL/GenBank/DDBJ databases">
        <authorList>
            <person name="Poullet M."/>
        </authorList>
    </citation>
    <scope>NUCLEOTIDE SEQUENCE</scope>
    <source>
        <strain evidence="1">E1834</strain>
    </source>
</reference>
<organism evidence="1 2">
    <name type="scientific">Meloidogyne enterolobii</name>
    <name type="common">Root-knot nematode worm</name>
    <name type="synonym">Meloidogyne mayaguensis</name>
    <dbReference type="NCBI Taxonomy" id="390850"/>
    <lineage>
        <taxon>Eukaryota</taxon>
        <taxon>Metazoa</taxon>
        <taxon>Ecdysozoa</taxon>
        <taxon>Nematoda</taxon>
        <taxon>Chromadorea</taxon>
        <taxon>Rhabditida</taxon>
        <taxon>Tylenchina</taxon>
        <taxon>Tylenchomorpha</taxon>
        <taxon>Tylenchoidea</taxon>
        <taxon>Meloidogynidae</taxon>
        <taxon>Meloidogyninae</taxon>
        <taxon>Meloidogyne</taxon>
    </lineage>
</organism>
<dbReference type="EMBL" id="CAVMJV010000127">
    <property type="protein sequence ID" value="CAK5107825.1"/>
    <property type="molecule type" value="Genomic_DNA"/>
</dbReference>
<sequence>MCHHPIEGYYDKHKPVKLIVMLHGMEDVLHLPILILHLLGVLLEVLASKQDCRESGVPDKWFGEEEEESWHQLVYSGTSTRLLVVPTVEGREGQ</sequence>
<name>A0ACB1AVN1_MELEN</name>